<sequence>MQTSRLELVRLSKEHAAGYFAIWSDPFTTRWSSHGPCETLDSATEWMSSLLPESNPLGENYGVFLRPDLDAETLDQFRRQKASVDGSSDILAHGQLLGWVGTWKSEPENEVGFIFHRATWGLGFATEALSGFVELFGRMRPEVDVLNAYCDTENEASVRVMKKAGFKYVTTTYGDYVLPWMEPPARDTIQFEVRRPQFPSDQESRLER</sequence>
<evidence type="ECO:0000259" key="1">
    <source>
        <dbReference type="Pfam" id="PF13302"/>
    </source>
</evidence>
<dbReference type="Pfam" id="PF13302">
    <property type="entry name" value="Acetyltransf_3"/>
    <property type="match status" value="1"/>
</dbReference>
<dbReference type="SUPFAM" id="SSF55729">
    <property type="entry name" value="Acyl-CoA N-acyltransferases (Nat)"/>
    <property type="match status" value="1"/>
</dbReference>
<proteinExistence type="predicted"/>
<protein>
    <submittedName>
        <fullName evidence="2">GNAT domain-containing protein</fullName>
    </submittedName>
</protein>
<dbReference type="PANTHER" id="PTHR43792:SF1">
    <property type="entry name" value="N-ACETYLTRANSFERASE DOMAIN-CONTAINING PROTEIN"/>
    <property type="match status" value="1"/>
</dbReference>
<dbReference type="InterPro" id="IPR051531">
    <property type="entry name" value="N-acetyltransferase"/>
</dbReference>
<feature type="domain" description="N-acetyltransferase" evidence="1">
    <location>
        <begin position="5"/>
        <end position="167"/>
    </location>
</feature>
<organism evidence="2 3">
    <name type="scientific">Aspergillus pseudoustus</name>
    <dbReference type="NCBI Taxonomy" id="1810923"/>
    <lineage>
        <taxon>Eukaryota</taxon>
        <taxon>Fungi</taxon>
        <taxon>Dikarya</taxon>
        <taxon>Ascomycota</taxon>
        <taxon>Pezizomycotina</taxon>
        <taxon>Eurotiomycetes</taxon>
        <taxon>Eurotiomycetidae</taxon>
        <taxon>Eurotiales</taxon>
        <taxon>Aspergillaceae</taxon>
        <taxon>Aspergillus</taxon>
        <taxon>Aspergillus subgen. Nidulantes</taxon>
    </lineage>
</organism>
<dbReference type="EMBL" id="JBFXLU010000284">
    <property type="protein sequence ID" value="KAL2831352.1"/>
    <property type="molecule type" value="Genomic_DNA"/>
</dbReference>
<gene>
    <name evidence="2" type="ORF">BJY01DRAFT_226647</name>
</gene>
<dbReference type="Gene3D" id="3.40.630.30">
    <property type="match status" value="1"/>
</dbReference>
<comment type="caution">
    <text evidence="2">The sequence shown here is derived from an EMBL/GenBank/DDBJ whole genome shotgun (WGS) entry which is preliminary data.</text>
</comment>
<dbReference type="InterPro" id="IPR016181">
    <property type="entry name" value="Acyl_CoA_acyltransferase"/>
</dbReference>
<accession>A0ABR4IUA4</accession>
<evidence type="ECO:0000313" key="3">
    <source>
        <dbReference type="Proteomes" id="UP001610446"/>
    </source>
</evidence>
<dbReference type="PANTHER" id="PTHR43792">
    <property type="entry name" value="GNAT FAMILY, PUTATIVE (AFU_ORTHOLOGUE AFUA_3G00765)-RELATED-RELATED"/>
    <property type="match status" value="1"/>
</dbReference>
<dbReference type="InterPro" id="IPR000182">
    <property type="entry name" value="GNAT_dom"/>
</dbReference>
<reference evidence="2 3" key="1">
    <citation type="submission" date="2024-07" db="EMBL/GenBank/DDBJ databases">
        <title>Section-level genome sequencing and comparative genomics of Aspergillus sections Usti and Cavernicolus.</title>
        <authorList>
            <consortium name="Lawrence Berkeley National Laboratory"/>
            <person name="Nybo J.L."/>
            <person name="Vesth T.C."/>
            <person name="Theobald S."/>
            <person name="Frisvad J.C."/>
            <person name="Larsen T.O."/>
            <person name="Kjaerboelling I."/>
            <person name="Rothschild-Mancinelli K."/>
            <person name="Lyhne E.K."/>
            <person name="Kogle M.E."/>
            <person name="Barry K."/>
            <person name="Clum A."/>
            <person name="Na H."/>
            <person name="Ledsgaard L."/>
            <person name="Lin J."/>
            <person name="Lipzen A."/>
            <person name="Kuo A."/>
            <person name="Riley R."/>
            <person name="Mondo S."/>
            <person name="Labutti K."/>
            <person name="Haridas S."/>
            <person name="Pangalinan J."/>
            <person name="Salamov A.A."/>
            <person name="Simmons B.A."/>
            <person name="Magnuson J.K."/>
            <person name="Chen J."/>
            <person name="Drula E."/>
            <person name="Henrissat B."/>
            <person name="Wiebenga A."/>
            <person name="Lubbers R.J."/>
            <person name="Gomes A.C."/>
            <person name="Makela M.R."/>
            <person name="Stajich J."/>
            <person name="Grigoriev I.V."/>
            <person name="Mortensen U.H."/>
            <person name="De Vries R.P."/>
            <person name="Baker S.E."/>
            <person name="Andersen M.R."/>
        </authorList>
    </citation>
    <scope>NUCLEOTIDE SEQUENCE [LARGE SCALE GENOMIC DNA]</scope>
    <source>
        <strain evidence="2 3">CBS 123904</strain>
    </source>
</reference>
<dbReference type="Proteomes" id="UP001610446">
    <property type="component" value="Unassembled WGS sequence"/>
</dbReference>
<name>A0ABR4IUA4_9EURO</name>
<evidence type="ECO:0000313" key="2">
    <source>
        <dbReference type="EMBL" id="KAL2831352.1"/>
    </source>
</evidence>
<keyword evidence="3" id="KW-1185">Reference proteome</keyword>